<accession>A0A5J4G077</accession>
<keyword evidence="3" id="KW-1185">Reference proteome</keyword>
<evidence type="ECO:0000313" key="3">
    <source>
        <dbReference type="Proteomes" id="UP000326994"/>
    </source>
</evidence>
<feature type="chain" id="PRO_5023880123" description="DUF4367 domain-containing protein" evidence="1">
    <location>
        <begin position="21"/>
        <end position="315"/>
    </location>
</feature>
<dbReference type="EMBL" id="BKCF01000005">
    <property type="protein sequence ID" value="GEQ86904.1"/>
    <property type="molecule type" value="Genomic_DNA"/>
</dbReference>
<evidence type="ECO:0008006" key="4">
    <source>
        <dbReference type="Google" id="ProtNLM"/>
    </source>
</evidence>
<dbReference type="Proteomes" id="UP000326994">
    <property type="component" value="Unassembled WGS sequence"/>
</dbReference>
<feature type="signal peptide" evidence="1">
    <location>
        <begin position="1"/>
        <end position="20"/>
    </location>
</feature>
<name>A0A5J4G077_9FLAO</name>
<keyword evidence="1" id="KW-0732">Signal</keyword>
<proteinExistence type="predicted"/>
<evidence type="ECO:0000256" key="1">
    <source>
        <dbReference type="SAM" id="SignalP"/>
    </source>
</evidence>
<protein>
    <recommendedName>
        <fullName evidence="4">DUF4367 domain-containing protein</fullName>
    </recommendedName>
</protein>
<comment type="caution">
    <text evidence="2">The sequence shown here is derived from an EMBL/GenBank/DDBJ whole genome shotgun (WGS) entry which is preliminary data.</text>
</comment>
<organism evidence="2 3">
    <name type="scientific">Patiriisocius marinistellae</name>
    <dbReference type="NCBI Taxonomy" id="2494560"/>
    <lineage>
        <taxon>Bacteria</taxon>
        <taxon>Pseudomonadati</taxon>
        <taxon>Bacteroidota</taxon>
        <taxon>Flavobacteriia</taxon>
        <taxon>Flavobacteriales</taxon>
        <taxon>Flavobacteriaceae</taxon>
        <taxon>Patiriisocius</taxon>
    </lineage>
</organism>
<dbReference type="AlphaFoldDB" id="A0A5J4G077"/>
<sequence length="315" mass="35619">MFKSFQILIWLSLLTNFCYAQELPTSITEKHVLIEGTNIYLIPPTTFEQSTNFKGLANPEDQTMMIMTMEIPGPYPEVKNGFTTEMLEKQGMELKSKKEIKIAGYDGLYIELDQSANGLVFSKEMLIYGNNEFTMLINGMHLQEDIAAGKSIKASVLSAYIDNDLALSPRETLAFTVDETVGALKFNSVIGNAMFFNRDLKTPTESEDKATLIIDKSYAEVEIRDKKKFCISRLNSYPDTYSLIKEKGVEDISLDSIDGYALYAKNDNTENEEMYQVILFNEDGGYFIFVGTYLSESVKAESDIKKVIETFKTKN</sequence>
<dbReference type="OrthoDB" id="820611at2"/>
<gene>
    <name evidence="2" type="ORF">ULMS_24120</name>
</gene>
<dbReference type="RefSeq" id="WP_151894826.1">
    <property type="nucleotide sequence ID" value="NZ_BKCF01000005.1"/>
</dbReference>
<reference evidence="2 3" key="1">
    <citation type="submission" date="2019-08" db="EMBL/GenBank/DDBJ databases">
        <title>Ulvibacter marinistellae sp. nov., isolated from a starfish, Patiria pectinifera.</title>
        <authorList>
            <person name="Kawano K."/>
            <person name="Ushijima N."/>
            <person name="Kihara M."/>
            <person name="Itoh H."/>
        </authorList>
    </citation>
    <scope>NUCLEOTIDE SEQUENCE [LARGE SCALE GENOMIC DNA]</scope>
    <source>
        <strain evidence="2 3">KK4</strain>
    </source>
</reference>
<evidence type="ECO:0000313" key="2">
    <source>
        <dbReference type="EMBL" id="GEQ86904.1"/>
    </source>
</evidence>